<evidence type="ECO:0000256" key="9">
    <source>
        <dbReference type="ARBA" id="ARBA00023251"/>
    </source>
</evidence>
<dbReference type="Pfam" id="PF01554">
    <property type="entry name" value="MatE"/>
    <property type="match status" value="2"/>
</dbReference>
<dbReference type="NCBIfam" id="TIGR00797">
    <property type="entry name" value="matE"/>
    <property type="match status" value="1"/>
</dbReference>
<keyword evidence="12" id="KW-1185">Reference proteome</keyword>
<feature type="transmembrane region" description="Helical" evidence="10">
    <location>
        <begin position="137"/>
        <end position="155"/>
    </location>
</feature>
<feature type="transmembrane region" description="Helical" evidence="10">
    <location>
        <begin position="393"/>
        <end position="413"/>
    </location>
</feature>
<feature type="transmembrane region" description="Helical" evidence="10">
    <location>
        <begin position="272"/>
        <end position="292"/>
    </location>
</feature>
<keyword evidence="8 10" id="KW-0472">Membrane</keyword>
<feature type="transmembrane region" description="Helical" evidence="10">
    <location>
        <begin position="194"/>
        <end position="216"/>
    </location>
</feature>
<feature type="transmembrane region" description="Helical" evidence="10">
    <location>
        <begin position="167"/>
        <end position="188"/>
    </location>
</feature>
<feature type="transmembrane region" description="Helical" evidence="10">
    <location>
        <begin position="48"/>
        <end position="74"/>
    </location>
</feature>
<feature type="transmembrane region" description="Helical" evidence="10">
    <location>
        <begin position="236"/>
        <end position="260"/>
    </location>
</feature>
<dbReference type="RefSeq" id="WP_153973007.1">
    <property type="nucleotide sequence ID" value="NZ_JACRWE010000003.1"/>
</dbReference>
<feature type="transmembrane region" description="Helical" evidence="10">
    <location>
        <begin position="16"/>
        <end position="36"/>
    </location>
</feature>
<feature type="transmembrane region" description="Helical" evidence="10">
    <location>
        <begin position="419"/>
        <end position="438"/>
    </location>
</feature>
<evidence type="ECO:0000256" key="3">
    <source>
        <dbReference type="ARBA" id="ARBA00022106"/>
    </source>
</evidence>
<evidence type="ECO:0000256" key="1">
    <source>
        <dbReference type="ARBA" id="ARBA00004651"/>
    </source>
</evidence>
<dbReference type="InterPro" id="IPR045070">
    <property type="entry name" value="MATE_MepA-like"/>
</dbReference>
<dbReference type="InterPro" id="IPR048279">
    <property type="entry name" value="MdtK-like"/>
</dbReference>
<dbReference type="Proteomes" id="UP000609849">
    <property type="component" value="Unassembled WGS sequence"/>
</dbReference>
<evidence type="ECO:0000256" key="8">
    <source>
        <dbReference type="ARBA" id="ARBA00023136"/>
    </source>
</evidence>
<dbReference type="CDD" id="cd13143">
    <property type="entry name" value="MATE_MepA_like"/>
    <property type="match status" value="1"/>
</dbReference>
<evidence type="ECO:0000256" key="7">
    <source>
        <dbReference type="ARBA" id="ARBA00022989"/>
    </source>
</evidence>
<dbReference type="PANTHER" id="PTHR43823:SF3">
    <property type="entry name" value="MULTIDRUG EXPORT PROTEIN MEPA"/>
    <property type="match status" value="1"/>
</dbReference>
<protein>
    <recommendedName>
        <fullName evidence="3">Multidrug export protein MepA</fullName>
    </recommendedName>
</protein>
<evidence type="ECO:0000256" key="4">
    <source>
        <dbReference type="ARBA" id="ARBA00022448"/>
    </source>
</evidence>
<evidence type="ECO:0000256" key="2">
    <source>
        <dbReference type="ARBA" id="ARBA00008417"/>
    </source>
</evidence>
<comment type="caution">
    <text evidence="11">The sequence shown here is derived from an EMBL/GenBank/DDBJ whole genome shotgun (WGS) entry which is preliminary data.</text>
</comment>
<feature type="transmembrane region" description="Helical" evidence="10">
    <location>
        <begin position="95"/>
        <end position="117"/>
    </location>
</feature>
<comment type="subcellular location">
    <subcellularLocation>
        <location evidence="1">Cell membrane</location>
        <topology evidence="1">Multi-pass membrane protein</topology>
    </subcellularLocation>
</comment>
<dbReference type="EMBL" id="JACRWE010000003">
    <property type="protein sequence ID" value="MBC5996397.1"/>
    <property type="molecule type" value="Genomic_DNA"/>
</dbReference>
<sequence>MRDNEVLGTEPISKLLLKYSVPAIIGMMVNGLYNIVDRIFIGNIPNVGSLAITGLGITMPIMTIILAFGMLIGIGTATNMSIRLGQGKVEEAKDLVQNAITLALLIGAIITFLGIIFSDKILMSFGASESTLPYAKTYINIILIGSIPNLFAFSLNHIIRADGSPKISASIMVAGCLLNIVLDWIFIFKFNLGIKGAAIATITSQSVTAILGIYYYISGKSNLKIKNIKLKLNKHLIKIIFAIGVSPFFMQIAASMVQVVCNNSLRKYGGDLAIGAMTTVGSISMIFLMPIFGMNQGSQPIIGFNYGAKQFNRAKNAYILSCSAATLLLLIGTIVVQVFPHIMIGLFNKDPKLMEISTKGIRVYLLMMPIVGISITGTNYIQSIGKAKVAMILSLLRQVIILVPALIILPRFFGLNGVWMAQPVADFVSTSIISVIIIKELRSYKVKNEKLNEDLKMKIEIAIEEDSK</sequence>
<dbReference type="InterPro" id="IPR002528">
    <property type="entry name" value="MATE_fam"/>
</dbReference>
<dbReference type="PIRSF" id="PIRSF006603">
    <property type="entry name" value="DinF"/>
    <property type="match status" value="1"/>
</dbReference>
<dbReference type="InterPro" id="IPR051327">
    <property type="entry name" value="MATE_MepA_subfamily"/>
</dbReference>
<keyword evidence="4" id="KW-0813">Transport</keyword>
<keyword evidence="5" id="KW-1003">Cell membrane</keyword>
<name>A0ABR7JNQ9_9FIRM</name>
<evidence type="ECO:0000313" key="11">
    <source>
        <dbReference type="EMBL" id="MBC5996397.1"/>
    </source>
</evidence>
<keyword evidence="9" id="KW-0046">Antibiotic resistance</keyword>
<proteinExistence type="inferred from homology"/>
<feature type="transmembrane region" description="Helical" evidence="10">
    <location>
        <begin position="363"/>
        <end position="381"/>
    </location>
</feature>
<evidence type="ECO:0000256" key="10">
    <source>
        <dbReference type="SAM" id="Phobius"/>
    </source>
</evidence>
<keyword evidence="7 10" id="KW-1133">Transmembrane helix</keyword>
<gene>
    <name evidence="11" type="ORF">H8923_06445</name>
</gene>
<evidence type="ECO:0000256" key="6">
    <source>
        <dbReference type="ARBA" id="ARBA00022692"/>
    </source>
</evidence>
<reference evidence="11 12" key="1">
    <citation type="submission" date="2020-08" db="EMBL/GenBank/DDBJ databases">
        <authorList>
            <person name="Liu C."/>
            <person name="Sun Q."/>
        </authorList>
    </citation>
    <scope>NUCLEOTIDE SEQUENCE [LARGE SCALE GENOMIC DNA]</scope>
    <source>
        <strain evidence="11 12">NSJ-18</strain>
    </source>
</reference>
<feature type="transmembrane region" description="Helical" evidence="10">
    <location>
        <begin position="317"/>
        <end position="343"/>
    </location>
</feature>
<accession>A0ABR7JNQ9</accession>
<dbReference type="PANTHER" id="PTHR43823">
    <property type="entry name" value="SPORULATION PROTEIN YKVU"/>
    <property type="match status" value="1"/>
</dbReference>
<organism evidence="11 12">
    <name type="scientific">Romboutsia faecis</name>
    <dbReference type="NCBI Taxonomy" id="2764597"/>
    <lineage>
        <taxon>Bacteria</taxon>
        <taxon>Bacillati</taxon>
        <taxon>Bacillota</taxon>
        <taxon>Clostridia</taxon>
        <taxon>Peptostreptococcales</taxon>
        <taxon>Peptostreptococcaceae</taxon>
        <taxon>Romboutsia</taxon>
    </lineage>
</organism>
<evidence type="ECO:0000256" key="5">
    <source>
        <dbReference type="ARBA" id="ARBA00022475"/>
    </source>
</evidence>
<evidence type="ECO:0000313" key="12">
    <source>
        <dbReference type="Proteomes" id="UP000609849"/>
    </source>
</evidence>
<comment type="similarity">
    <text evidence="2">Belongs to the multi antimicrobial extrusion (MATE) (TC 2.A.66.1) family. MepA subfamily.</text>
</comment>
<keyword evidence="6 10" id="KW-0812">Transmembrane</keyword>